<evidence type="ECO:0000313" key="5">
    <source>
        <dbReference type="EMBL" id="PZW29382.1"/>
    </source>
</evidence>
<keyword evidence="6" id="KW-1185">Reference proteome</keyword>
<dbReference type="Gene3D" id="3.40.1190.20">
    <property type="match status" value="1"/>
</dbReference>
<comment type="caution">
    <text evidence="5">The sequence shown here is derived from an EMBL/GenBank/DDBJ whole genome shotgun (WGS) entry which is preliminary data.</text>
</comment>
<keyword evidence="3 5" id="KW-0418">Kinase</keyword>
<dbReference type="PROSITE" id="PS00584">
    <property type="entry name" value="PFKB_KINASES_2"/>
    <property type="match status" value="1"/>
</dbReference>
<reference evidence="5 6" key="1">
    <citation type="submission" date="2018-06" db="EMBL/GenBank/DDBJ databases">
        <title>Genomic Encyclopedia of Archaeal and Bacterial Type Strains, Phase II (KMG-II): from individual species to whole genera.</title>
        <authorList>
            <person name="Goeker M."/>
        </authorList>
    </citation>
    <scope>NUCLEOTIDE SEQUENCE [LARGE SCALE GENOMIC DNA]</scope>
    <source>
        <strain evidence="5 6">ATCC BAA-1881</strain>
    </source>
</reference>
<dbReference type="Pfam" id="PF00294">
    <property type="entry name" value="PfkB"/>
    <property type="match status" value="1"/>
</dbReference>
<dbReference type="AlphaFoldDB" id="A0A326U777"/>
<organism evidence="5 6">
    <name type="scientific">Thermosporothrix hazakensis</name>
    <dbReference type="NCBI Taxonomy" id="644383"/>
    <lineage>
        <taxon>Bacteria</taxon>
        <taxon>Bacillati</taxon>
        <taxon>Chloroflexota</taxon>
        <taxon>Ktedonobacteria</taxon>
        <taxon>Ktedonobacterales</taxon>
        <taxon>Thermosporotrichaceae</taxon>
        <taxon>Thermosporothrix</taxon>
    </lineage>
</organism>
<protein>
    <submittedName>
        <fullName evidence="5">Fructoselysine 6-kinase</fullName>
    </submittedName>
</protein>
<dbReference type="InterPro" id="IPR011611">
    <property type="entry name" value="PfkB_dom"/>
</dbReference>
<dbReference type="InterPro" id="IPR029056">
    <property type="entry name" value="Ribokinase-like"/>
</dbReference>
<dbReference type="PANTHER" id="PTHR43085:SF41">
    <property type="entry name" value="FRUCTOSELYSINE 6-KINASE"/>
    <property type="match status" value="1"/>
</dbReference>
<dbReference type="RefSeq" id="WP_111322718.1">
    <property type="nucleotide sequence ID" value="NZ_BIFX01000001.1"/>
</dbReference>
<evidence type="ECO:0000256" key="3">
    <source>
        <dbReference type="ARBA" id="ARBA00022777"/>
    </source>
</evidence>
<dbReference type="InterPro" id="IPR002173">
    <property type="entry name" value="Carboh/pur_kinase_PfkB_CS"/>
</dbReference>
<name>A0A326U777_THEHA</name>
<gene>
    <name evidence="5" type="ORF">EI42_02676</name>
</gene>
<evidence type="ECO:0000256" key="2">
    <source>
        <dbReference type="ARBA" id="ARBA00022679"/>
    </source>
</evidence>
<dbReference type="InterPro" id="IPR050306">
    <property type="entry name" value="PfkB_Carbo_kinase"/>
</dbReference>
<feature type="domain" description="Carbohydrate kinase PfkB" evidence="4">
    <location>
        <begin position="19"/>
        <end position="259"/>
    </location>
</feature>
<dbReference type="PANTHER" id="PTHR43085">
    <property type="entry name" value="HEXOKINASE FAMILY MEMBER"/>
    <property type="match status" value="1"/>
</dbReference>
<accession>A0A326U777</accession>
<evidence type="ECO:0000256" key="1">
    <source>
        <dbReference type="ARBA" id="ARBA00010688"/>
    </source>
</evidence>
<dbReference type="GO" id="GO:0016301">
    <property type="term" value="F:kinase activity"/>
    <property type="evidence" value="ECO:0007669"/>
    <property type="project" value="UniProtKB-KW"/>
</dbReference>
<dbReference type="OrthoDB" id="9813569at2"/>
<dbReference type="NCBIfam" id="NF007321">
    <property type="entry name" value="PRK09813.1"/>
    <property type="match status" value="1"/>
</dbReference>
<dbReference type="EMBL" id="QKUF01000008">
    <property type="protein sequence ID" value="PZW29382.1"/>
    <property type="molecule type" value="Genomic_DNA"/>
</dbReference>
<comment type="similarity">
    <text evidence="1">Belongs to the carbohydrate kinase PfkB family.</text>
</comment>
<dbReference type="SUPFAM" id="SSF53613">
    <property type="entry name" value="Ribokinase-like"/>
    <property type="match status" value="1"/>
</dbReference>
<evidence type="ECO:0000313" key="6">
    <source>
        <dbReference type="Proteomes" id="UP000248806"/>
    </source>
</evidence>
<sequence>MRIAAIGDNCIDAYPALQKYFPGGNAVNVAVYLRRYQVESAYVGAVGRDAYGRLLKESLSKQGVDISHLHELDGSTAVTYVELVNNDRQLGDYEEGVLASFTLSEDDLSFIAGYDMVHAGIWGKVEQHFPWFRARGLITSFDFADKLDHPLVEQVLPAIDYPFFSYHQDDAYIRSCMQHAHQQGAKVVVTTLGERGSLAYDGERFYTCGIKQVQVVDSLGAGDSFIAGFLYGVGSGYPIERCLELGTEGAAITIAYFGAW</sequence>
<dbReference type="Proteomes" id="UP000248806">
    <property type="component" value="Unassembled WGS sequence"/>
</dbReference>
<proteinExistence type="inferred from homology"/>
<evidence type="ECO:0000259" key="4">
    <source>
        <dbReference type="Pfam" id="PF00294"/>
    </source>
</evidence>
<keyword evidence="2" id="KW-0808">Transferase</keyword>